<dbReference type="EMBL" id="BAAAME010000005">
    <property type="protein sequence ID" value="GAA1750151.1"/>
    <property type="molecule type" value="Genomic_DNA"/>
</dbReference>
<dbReference type="SUPFAM" id="SSF53901">
    <property type="entry name" value="Thiolase-like"/>
    <property type="match status" value="2"/>
</dbReference>
<dbReference type="Proteomes" id="UP001501057">
    <property type="component" value="Unassembled WGS sequence"/>
</dbReference>
<keyword evidence="4" id="KW-1185">Reference proteome</keyword>
<dbReference type="PANTHER" id="PTHR34075">
    <property type="entry name" value="BLR3430 PROTEIN"/>
    <property type="match status" value="1"/>
</dbReference>
<comment type="caution">
    <text evidence="3">The sequence shown here is derived from an EMBL/GenBank/DDBJ whole genome shotgun (WGS) entry which is preliminary data.</text>
</comment>
<dbReference type="InterPro" id="IPR022002">
    <property type="entry name" value="ChsH2_Znr"/>
</dbReference>
<dbReference type="InterPro" id="IPR052513">
    <property type="entry name" value="Thioester_dehydratase-like"/>
</dbReference>
<name>A0ABP4WAQ0_9ACTN</name>
<dbReference type="InterPro" id="IPR012340">
    <property type="entry name" value="NA-bd_OB-fold"/>
</dbReference>
<sequence>MTTSILAYASYVPAYRLGSDSGVRGNRAVASFDENSTTMAVAAARALPADELERVDSLWFATTSPAYLDKTNASAIHAALQLPPHVFASDLIGSGRSTAGALRAASAQGGLVLAADVRVGKPGSSDEKLGGDGAAAFVLGEGPGVADVLASTSTTGELLDRWRVPTSVTGEQWEERFGFERYAELVRTTVDRVLAQAGVDAVDHVVLASGNSAVVKRAGALVKGQVSTVTSPLGFSGASDLLVALAHVLDRAEVGQTILLVSAVDGADVWLLRTTDLLPARRQPVPLERQLADGVPVPYPTYLSWRGLLAREMPRRPEPERPAGPPSLRGGGWKFGFVGARCTQCGFVHLPPVPVCRSCGASQQMEPAPVSRLRGRVATYTVDRLAYSPSPPVVDVVVDFDDGGRCAVEVADADPASVEVGTEVEMTFRSLFVAGGVHNYFWKAKVVPTEAGIGTEESA</sequence>
<dbReference type="PANTHER" id="PTHR34075:SF5">
    <property type="entry name" value="BLR3430 PROTEIN"/>
    <property type="match status" value="1"/>
</dbReference>
<dbReference type="Gene3D" id="3.40.47.10">
    <property type="match status" value="1"/>
</dbReference>
<evidence type="ECO:0000259" key="2">
    <source>
        <dbReference type="Pfam" id="PF12172"/>
    </source>
</evidence>
<organism evidence="3 4">
    <name type="scientific">Aeromicrobium alkaliterrae</name>
    <dbReference type="NCBI Taxonomy" id="302168"/>
    <lineage>
        <taxon>Bacteria</taxon>
        <taxon>Bacillati</taxon>
        <taxon>Actinomycetota</taxon>
        <taxon>Actinomycetes</taxon>
        <taxon>Propionibacteriales</taxon>
        <taxon>Nocardioidaceae</taxon>
        <taxon>Aeromicrobium</taxon>
    </lineage>
</organism>
<feature type="domain" description="ChsH2 rubredoxin-like zinc ribbon" evidence="2">
    <location>
        <begin position="337"/>
        <end position="362"/>
    </location>
</feature>
<proteinExistence type="predicted"/>
<dbReference type="InterPro" id="IPR002878">
    <property type="entry name" value="ChsH2_C"/>
</dbReference>
<dbReference type="Pfam" id="PF12172">
    <property type="entry name" value="zf-ChsH2"/>
    <property type="match status" value="1"/>
</dbReference>
<dbReference type="InterPro" id="IPR016039">
    <property type="entry name" value="Thiolase-like"/>
</dbReference>
<evidence type="ECO:0000313" key="3">
    <source>
        <dbReference type="EMBL" id="GAA1750151.1"/>
    </source>
</evidence>
<reference evidence="4" key="1">
    <citation type="journal article" date="2019" name="Int. J. Syst. Evol. Microbiol.">
        <title>The Global Catalogue of Microorganisms (GCM) 10K type strain sequencing project: providing services to taxonomists for standard genome sequencing and annotation.</title>
        <authorList>
            <consortium name="The Broad Institute Genomics Platform"/>
            <consortium name="The Broad Institute Genome Sequencing Center for Infectious Disease"/>
            <person name="Wu L."/>
            <person name="Ma J."/>
        </authorList>
    </citation>
    <scope>NUCLEOTIDE SEQUENCE [LARGE SCALE GENOMIC DNA]</scope>
    <source>
        <strain evidence="4">JCM 13518</strain>
    </source>
</reference>
<dbReference type="Pfam" id="PF01796">
    <property type="entry name" value="OB_ChsH2_C"/>
    <property type="match status" value="1"/>
</dbReference>
<dbReference type="SUPFAM" id="SSF50249">
    <property type="entry name" value="Nucleic acid-binding proteins"/>
    <property type="match status" value="1"/>
</dbReference>
<protein>
    <submittedName>
        <fullName evidence="3">3-oxoacyl-[acyl-carrier-protein] synthase III C-terminal domain-containing protein</fullName>
    </submittedName>
</protein>
<accession>A0ABP4WAQ0</accession>
<feature type="domain" description="ChsH2 C-terminal OB-fold" evidence="1">
    <location>
        <begin position="370"/>
        <end position="429"/>
    </location>
</feature>
<dbReference type="RefSeq" id="WP_344203540.1">
    <property type="nucleotide sequence ID" value="NZ_BAAAME010000005.1"/>
</dbReference>
<evidence type="ECO:0000259" key="1">
    <source>
        <dbReference type="Pfam" id="PF01796"/>
    </source>
</evidence>
<evidence type="ECO:0000313" key="4">
    <source>
        <dbReference type="Proteomes" id="UP001501057"/>
    </source>
</evidence>
<gene>
    <name evidence="3" type="ORF">GCM10009710_32620</name>
</gene>